<gene>
    <name evidence="2" type="ORF">JCM16418_3592</name>
</gene>
<dbReference type="EMBL" id="BAVZ01000012">
    <property type="protein sequence ID" value="GAF09451.1"/>
    <property type="molecule type" value="Genomic_DNA"/>
</dbReference>
<protein>
    <submittedName>
        <fullName evidence="2">Uncharacterized protein</fullName>
    </submittedName>
</protein>
<keyword evidence="1" id="KW-1133">Transmembrane helix</keyword>
<name>W7YXQ4_9BACL</name>
<keyword evidence="3" id="KW-1185">Reference proteome</keyword>
<dbReference type="AlphaFoldDB" id="W7YXQ4"/>
<sequence length="72" mass="8355">MGRWIVATIAFVTSFFFMHMLVGENDSLSMLVGISLLFASSIVIIMNQYELLGYHRKQERAKMREIRNNLKS</sequence>
<comment type="caution">
    <text evidence="2">The sequence shown here is derived from an EMBL/GenBank/DDBJ whole genome shotgun (WGS) entry which is preliminary data.</text>
</comment>
<accession>W7YXQ4</accession>
<evidence type="ECO:0000256" key="1">
    <source>
        <dbReference type="SAM" id="Phobius"/>
    </source>
</evidence>
<reference evidence="2 3" key="1">
    <citation type="journal article" date="2014" name="Genome Announc.">
        <title>Draft Genome Sequence of Paenibacillus pini JCM 16418T, Isolated from the Rhizosphere of Pine Tree.</title>
        <authorList>
            <person name="Yuki M."/>
            <person name="Oshima K."/>
            <person name="Suda W."/>
            <person name="Oshida Y."/>
            <person name="Kitamura K."/>
            <person name="Iida Y."/>
            <person name="Hattori M."/>
            <person name="Ohkuma M."/>
        </authorList>
    </citation>
    <scope>NUCLEOTIDE SEQUENCE [LARGE SCALE GENOMIC DNA]</scope>
    <source>
        <strain evidence="2 3">JCM 16418</strain>
    </source>
</reference>
<evidence type="ECO:0000313" key="2">
    <source>
        <dbReference type="EMBL" id="GAF09451.1"/>
    </source>
</evidence>
<keyword evidence="1" id="KW-0812">Transmembrane</keyword>
<proteinExistence type="predicted"/>
<organism evidence="2 3">
    <name type="scientific">Paenibacillus pini JCM 16418</name>
    <dbReference type="NCBI Taxonomy" id="1236976"/>
    <lineage>
        <taxon>Bacteria</taxon>
        <taxon>Bacillati</taxon>
        <taxon>Bacillota</taxon>
        <taxon>Bacilli</taxon>
        <taxon>Bacillales</taxon>
        <taxon>Paenibacillaceae</taxon>
        <taxon>Paenibacillus</taxon>
    </lineage>
</organism>
<dbReference type="RefSeq" id="WP_036650981.1">
    <property type="nucleotide sequence ID" value="NZ_BAVZ01000012.1"/>
</dbReference>
<keyword evidence="1" id="KW-0472">Membrane</keyword>
<dbReference type="STRING" id="1236976.JCM16418_3592"/>
<feature type="transmembrane region" description="Helical" evidence="1">
    <location>
        <begin position="28"/>
        <end position="47"/>
    </location>
</feature>
<evidence type="ECO:0000313" key="3">
    <source>
        <dbReference type="Proteomes" id="UP000019364"/>
    </source>
</evidence>
<dbReference type="Proteomes" id="UP000019364">
    <property type="component" value="Unassembled WGS sequence"/>
</dbReference>
<feature type="transmembrane region" description="Helical" evidence="1">
    <location>
        <begin position="5"/>
        <end position="22"/>
    </location>
</feature>